<dbReference type="Proteomes" id="UP001195914">
    <property type="component" value="Unassembled WGS sequence"/>
</dbReference>
<evidence type="ECO:0000313" key="3">
    <source>
        <dbReference type="Proteomes" id="UP001195914"/>
    </source>
</evidence>
<feature type="transmembrane region" description="Helical" evidence="1">
    <location>
        <begin position="515"/>
        <end position="540"/>
    </location>
</feature>
<sequence>MKINPYMSKSLIVTVAVVLYVLINSLSQRIGEQYETRNVLLQVTNHSRVSQVVDNRVDSLNEFYINLLDNFELYKLPFGYDVRSFHFATGSGTFDLLATDKDKTLDVDLTGEVKLVLLVYNTERRVYGESSSYLTLNASNVWELSQDITTFIGFSEYDQSKDNVAKEQSVELKSENTNSHIRDDALPALESCKKYTPLSAFKRYRCLLIALNFICTIFLIVFCFKGVRTLDPIKTIYNALNKPFKGRVTRLLATEVPNVDRVTLRIQQQVKDVQMNVMHVKSVEVLKLWIKETFPIINVITRICLKKGGADAGKYQLLDLSKIDATMHQLETIQLSLFLIFQTSDADIVYNQLNFGRPDLGLSTLEESRFDLLNTKPEYFSILLGSIILIIHLVHTWFDIKETDIIKHRKIIGSVDITAQVRIFILLVKSILQLMFIICRTLISCMCVPKIAQVMYEEGSDLHIIVSLLKMIHILRFTSDVCVFMNSVFIVLYIIMMLPRYYYSFTNKGVVFKRSIMANLNVLAVIVYQYCILLILWSLIGNQVFGTSIGNFRGFFAALRYNLILGFNKVLVARKNIYVDIYNGITTMIFYNIGLTSLLAVFYYYSCVNKQKVVRLETFDKYRDNFKVDIRANLDDIVCFKVFIKSVEAHKAYMEMNDTEVDHCKLFFERFPQESTIGIASLNSKTHVYMYLERIKKYVLCIIFLRMKMQNLTTNIREIESRYSERNAINEGKLSYLLMLKQKLYLTVEEIKRFKRSTEILMAGKDISNLNEPLHCGEDLIYGNGEHDGLCAIGVYDEADLESFVLGPAKPEAFVSLTPVKSGAFEKTLSSNSQYNSISAGGENVDVDRVRNLCEVASSDLDSKKGQKSHETEFTLDVDKPLKQMEAINCDVTLGGIEDLNLCNTASEASGKEGTREEVCKRPSSRKLDTGHTDMIIYSSEVDNVGSNVSMRGLEETSCTYDNVKGGTTAQRMEHANINVSINVGKDISGIKCTRNTVEVSKKAVIAQGQIHSACPTIEIGNKHQSHKDNSHEEIAGKCDAIINQGSTCVEPVNAERITTARPMAYKKVEDSERFNEVVYRSETKKADNRSSTEPLNIGIFNASVLGHPK</sequence>
<feature type="transmembrane region" description="Helical" evidence="1">
    <location>
        <begin position="483"/>
        <end position="503"/>
    </location>
</feature>
<feature type="transmembrane region" description="Helical" evidence="1">
    <location>
        <begin position="207"/>
        <end position="224"/>
    </location>
</feature>
<name>A0AAD9GET2_BABDI</name>
<evidence type="ECO:0000313" key="2">
    <source>
        <dbReference type="EMBL" id="KAK1936871.1"/>
    </source>
</evidence>
<gene>
    <name evidence="2" type="ORF">X943_002370</name>
</gene>
<comment type="caution">
    <text evidence="2">The sequence shown here is derived from an EMBL/GenBank/DDBJ whole genome shotgun (WGS) entry which is preliminary data.</text>
</comment>
<organism evidence="2 3">
    <name type="scientific">Babesia divergens</name>
    <dbReference type="NCBI Taxonomy" id="32595"/>
    <lineage>
        <taxon>Eukaryota</taxon>
        <taxon>Sar</taxon>
        <taxon>Alveolata</taxon>
        <taxon>Apicomplexa</taxon>
        <taxon>Aconoidasida</taxon>
        <taxon>Piroplasmida</taxon>
        <taxon>Babesiidae</taxon>
        <taxon>Babesia</taxon>
    </lineage>
</organism>
<keyword evidence="1" id="KW-1133">Transmembrane helix</keyword>
<evidence type="ECO:0000256" key="1">
    <source>
        <dbReference type="SAM" id="Phobius"/>
    </source>
</evidence>
<feature type="transmembrane region" description="Helical" evidence="1">
    <location>
        <begin position="584"/>
        <end position="605"/>
    </location>
</feature>
<keyword evidence="3" id="KW-1185">Reference proteome</keyword>
<reference evidence="2" key="1">
    <citation type="journal article" date="2014" name="Nucleic Acids Res.">
        <title>The evolutionary dynamics of variant antigen genes in Babesia reveal a history of genomic innovation underlying host-parasite interaction.</title>
        <authorList>
            <person name="Jackson A.P."/>
            <person name="Otto T.D."/>
            <person name="Darby A."/>
            <person name="Ramaprasad A."/>
            <person name="Xia D."/>
            <person name="Echaide I.E."/>
            <person name="Farber M."/>
            <person name="Gahlot S."/>
            <person name="Gamble J."/>
            <person name="Gupta D."/>
            <person name="Gupta Y."/>
            <person name="Jackson L."/>
            <person name="Malandrin L."/>
            <person name="Malas T.B."/>
            <person name="Moussa E."/>
            <person name="Nair M."/>
            <person name="Reid A.J."/>
            <person name="Sanders M."/>
            <person name="Sharma J."/>
            <person name="Tracey A."/>
            <person name="Quail M.A."/>
            <person name="Weir W."/>
            <person name="Wastling J.M."/>
            <person name="Hall N."/>
            <person name="Willadsen P."/>
            <person name="Lingelbach K."/>
            <person name="Shiels B."/>
            <person name="Tait A."/>
            <person name="Berriman M."/>
            <person name="Allred D.R."/>
            <person name="Pain A."/>
        </authorList>
    </citation>
    <scope>NUCLEOTIDE SEQUENCE</scope>
    <source>
        <strain evidence="2">1802A</strain>
    </source>
</reference>
<dbReference type="EMBL" id="JAHBMH010000034">
    <property type="protein sequence ID" value="KAK1936871.1"/>
    <property type="molecule type" value="Genomic_DNA"/>
</dbReference>
<accession>A0AAD9GET2</accession>
<protein>
    <submittedName>
        <fullName evidence="2">Uncharacterized protein</fullName>
    </submittedName>
</protein>
<feature type="transmembrane region" description="Helical" evidence="1">
    <location>
        <begin position="552"/>
        <end position="572"/>
    </location>
</feature>
<feature type="transmembrane region" description="Helical" evidence="1">
    <location>
        <begin position="423"/>
        <end position="448"/>
    </location>
</feature>
<keyword evidence="1" id="KW-0472">Membrane</keyword>
<feature type="transmembrane region" description="Helical" evidence="1">
    <location>
        <begin position="379"/>
        <end position="398"/>
    </location>
</feature>
<dbReference type="AlphaFoldDB" id="A0AAD9GET2"/>
<reference evidence="2" key="2">
    <citation type="submission" date="2021-05" db="EMBL/GenBank/DDBJ databases">
        <authorList>
            <person name="Pain A."/>
        </authorList>
    </citation>
    <scope>NUCLEOTIDE SEQUENCE</scope>
    <source>
        <strain evidence="2">1802A</strain>
    </source>
</reference>
<proteinExistence type="predicted"/>
<keyword evidence="1" id="KW-0812">Transmembrane</keyword>